<dbReference type="Gene3D" id="1.10.240.10">
    <property type="entry name" value="Tyrosyl-Transfer RNA Synthetase"/>
    <property type="match status" value="1"/>
</dbReference>
<comment type="function">
    <text evidence="8">Catalyzes the attachment of tryptophan to tRNA(Trp).</text>
</comment>
<dbReference type="Pfam" id="PF00579">
    <property type="entry name" value="tRNA-synt_1b"/>
    <property type="match status" value="1"/>
</dbReference>
<dbReference type="EC" id="6.1.1.2" evidence="8"/>
<dbReference type="EMBL" id="DVGA01000012">
    <property type="protein sequence ID" value="HIQ77799.1"/>
    <property type="molecule type" value="Genomic_DNA"/>
</dbReference>
<dbReference type="NCBIfam" id="TIGR00233">
    <property type="entry name" value="trpS"/>
    <property type="match status" value="1"/>
</dbReference>
<reference evidence="10" key="2">
    <citation type="journal article" date="2021" name="PeerJ">
        <title>Extensive microbial diversity within the chicken gut microbiome revealed by metagenomics and culture.</title>
        <authorList>
            <person name="Gilroy R."/>
            <person name="Ravi A."/>
            <person name="Getino M."/>
            <person name="Pursley I."/>
            <person name="Horton D.L."/>
            <person name="Alikhan N.F."/>
            <person name="Baker D."/>
            <person name="Gharbi K."/>
            <person name="Hall N."/>
            <person name="Watson M."/>
            <person name="Adriaenssens E.M."/>
            <person name="Foster-Nyarko E."/>
            <person name="Jarju S."/>
            <person name="Secka A."/>
            <person name="Antonio M."/>
            <person name="Oren A."/>
            <person name="Chaudhuri R.R."/>
            <person name="La Ragione R."/>
            <person name="Hildebrand F."/>
            <person name="Pallen M.J."/>
        </authorList>
    </citation>
    <scope>NUCLEOTIDE SEQUENCE</scope>
    <source>
        <strain evidence="10">ChiBcolR7-354</strain>
    </source>
</reference>
<keyword evidence="4 8" id="KW-0067">ATP-binding</keyword>
<gene>
    <name evidence="8 10" type="primary">trpS</name>
    <name evidence="10" type="ORF">IAB77_00900</name>
</gene>
<dbReference type="PRINTS" id="PR01039">
    <property type="entry name" value="TRNASYNTHTRP"/>
</dbReference>
<dbReference type="InterPro" id="IPR014729">
    <property type="entry name" value="Rossmann-like_a/b/a_fold"/>
</dbReference>
<dbReference type="SUPFAM" id="SSF52374">
    <property type="entry name" value="Nucleotidylyl transferase"/>
    <property type="match status" value="1"/>
</dbReference>
<feature type="binding site" evidence="8">
    <location>
        <begin position="201"/>
        <end position="205"/>
    </location>
    <ligand>
        <name>ATP</name>
        <dbReference type="ChEBI" id="CHEBI:30616"/>
    </ligand>
</feature>
<dbReference type="FunFam" id="1.10.240.10:FF:000002">
    <property type="entry name" value="Tryptophan--tRNA ligase"/>
    <property type="match status" value="1"/>
</dbReference>
<evidence type="ECO:0000256" key="3">
    <source>
        <dbReference type="ARBA" id="ARBA00022741"/>
    </source>
</evidence>
<comment type="caution">
    <text evidence="10">The sequence shown here is derived from an EMBL/GenBank/DDBJ whole genome shotgun (WGS) entry which is preliminary data.</text>
</comment>
<keyword evidence="5 8" id="KW-0648">Protein biosynthesis</keyword>
<proteinExistence type="inferred from homology"/>
<dbReference type="InterPro" id="IPR050203">
    <property type="entry name" value="Trp-tRNA_synthetase"/>
</dbReference>
<evidence type="ECO:0000256" key="4">
    <source>
        <dbReference type="ARBA" id="ARBA00022840"/>
    </source>
</evidence>
<dbReference type="PANTHER" id="PTHR43766:SF1">
    <property type="entry name" value="TRYPTOPHAN--TRNA LIGASE, MITOCHONDRIAL"/>
    <property type="match status" value="1"/>
</dbReference>
<keyword evidence="8" id="KW-0963">Cytoplasm</keyword>
<feature type="binding site" evidence="8">
    <location>
        <begin position="17"/>
        <end position="19"/>
    </location>
    <ligand>
        <name>ATP</name>
        <dbReference type="ChEBI" id="CHEBI:30616"/>
    </ligand>
</feature>
<feature type="binding site" evidence="8">
    <location>
        <position position="141"/>
    </location>
    <ligand>
        <name>L-tryptophan</name>
        <dbReference type="ChEBI" id="CHEBI:57912"/>
    </ligand>
</feature>
<comment type="similarity">
    <text evidence="1 8 9">Belongs to the class-I aminoacyl-tRNA synthetase family.</text>
</comment>
<organism evidence="10 11">
    <name type="scientific">Candidatus Scatomorpha intestinavium</name>
    <dbReference type="NCBI Taxonomy" id="2840922"/>
    <lineage>
        <taxon>Bacteria</taxon>
        <taxon>Bacillati</taxon>
        <taxon>Bacillota</taxon>
        <taxon>Clostridia</taxon>
        <taxon>Eubacteriales</taxon>
        <taxon>Candidatus Scatomorpha</taxon>
    </lineage>
</organism>
<evidence type="ECO:0000256" key="7">
    <source>
        <dbReference type="ARBA" id="ARBA00049929"/>
    </source>
</evidence>
<dbReference type="GO" id="GO:0005829">
    <property type="term" value="C:cytosol"/>
    <property type="evidence" value="ECO:0007669"/>
    <property type="project" value="TreeGrafter"/>
</dbReference>
<dbReference type="HAMAP" id="MF_00140_B">
    <property type="entry name" value="Trp_tRNA_synth_B"/>
    <property type="match status" value="1"/>
</dbReference>
<evidence type="ECO:0000256" key="1">
    <source>
        <dbReference type="ARBA" id="ARBA00005594"/>
    </source>
</evidence>
<evidence type="ECO:0000256" key="6">
    <source>
        <dbReference type="ARBA" id="ARBA00023146"/>
    </source>
</evidence>
<dbReference type="InterPro" id="IPR002306">
    <property type="entry name" value="Trp-tRNA-ligase"/>
</dbReference>
<evidence type="ECO:0000256" key="2">
    <source>
        <dbReference type="ARBA" id="ARBA00022598"/>
    </source>
</evidence>
<dbReference type="InterPro" id="IPR002305">
    <property type="entry name" value="aa-tRNA-synth_Ic"/>
</dbReference>
<evidence type="ECO:0000313" key="10">
    <source>
        <dbReference type="EMBL" id="HIQ77799.1"/>
    </source>
</evidence>
<comment type="caution">
    <text evidence="8">Lacks conserved residue(s) required for the propagation of feature annotation.</text>
</comment>
<dbReference type="CDD" id="cd00806">
    <property type="entry name" value="TrpRS_core"/>
    <property type="match status" value="1"/>
</dbReference>
<dbReference type="GO" id="GO:0005524">
    <property type="term" value="F:ATP binding"/>
    <property type="evidence" value="ECO:0007669"/>
    <property type="project" value="UniProtKB-UniRule"/>
</dbReference>
<feature type="short sequence motif" description="'KMSKS' region" evidence="8">
    <location>
        <begin position="201"/>
        <end position="205"/>
    </location>
</feature>
<evidence type="ECO:0000256" key="8">
    <source>
        <dbReference type="HAMAP-Rule" id="MF_00140"/>
    </source>
</evidence>
<dbReference type="Proteomes" id="UP000824262">
    <property type="component" value="Unassembled WGS sequence"/>
</dbReference>
<accession>A0A9D0ZCI2</accession>
<comment type="catalytic activity">
    <reaction evidence="7 8">
        <text>tRNA(Trp) + L-tryptophan + ATP = L-tryptophyl-tRNA(Trp) + AMP + diphosphate + H(+)</text>
        <dbReference type="Rhea" id="RHEA:24080"/>
        <dbReference type="Rhea" id="RHEA-COMP:9671"/>
        <dbReference type="Rhea" id="RHEA-COMP:9705"/>
        <dbReference type="ChEBI" id="CHEBI:15378"/>
        <dbReference type="ChEBI" id="CHEBI:30616"/>
        <dbReference type="ChEBI" id="CHEBI:33019"/>
        <dbReference type="ChEBI" id="CHEBI:57912"/>
        <dbReference type="ChEBI" id="CHEBI:78442"/>
        <dbReference type="ChEBI" id="CHEBI:78535"/>
        <dbReference type="ChEBI" id="CHEBI:456215"/>
        <dbReference type="EC" id="6.1.1.2"/>
    </reaction>
</comment>
<dbReference type="GO" id="GO:0004830">
    <property type="term" value="F:tryptophan-tRNA ligase activity"/>
    <property type="evidence" value="ECO:0007669"/>
    <property type="project" value="UniProtKB-UniRule"/>
</dbReference>
<keyword evidence="2 8" id="KW-0436">Ligase</keyword>
<dbReference type="GO" id="GO:0006436">
    <property type="term" value="P:tryptophanyl-tRNA aminoacylation"/>
    <property type="evidence" value="ECO:0007669"/>
    <property type="project" value="UniProtKB-UniRule"/>
</dbReference>
<name>A0A9D0ZCI2_9FIRM</name>
<protein>
    <recommendedName>
        <fullName evidence="8">Tryptophan--tRNA ligase</fullName>
        <ecNumber evidence="8">6.1.1.2</ecNumber>
    </recommendedName>
    <alternativeName>
        <fullName evidence="8">Tryptophanyl-tRNA synthetase</fullName>
        <shortName evidence="8">TrpRS</shortName>
    </alternativeName>
</protein>
<dbReference type="PANTHER" id="PTHR43766">
    <property type="entry name" value="TRYPTOPHAN--TRNA LIGASE, MITOCHONDRIAL"/>
    <property type="match status" value="1"/>
</dbReference>
<keyword evidence="6 8" id="KW-0030">Aminoacyl-tRNA synthetase</keyword>
<keyword evidence="3 8" id="KW-0547">Nucleotide-binding</keyword>
<sequence>MEEKKTDERKIMFSGIQPSGDLTLGSYMGAIKNWVDMIDDYNAYYCIVDMHAITVRQVPADLRRRTMEQLAQYIACGLDPHKVTLFIQSHNPCHAELGWVLNCYTMFGELSRMTQFKDKSAKHADNINGGLFTYPALMAADILLYQADFVPVGDDQKQHVELTRDVAIRFNNVYGETFKVPEAYIPRVGARIMSLQDPTSKMSKSDKDPNGCVHLLEKPEDIMRKFKRAVTDSDTSERCVRFDPENKPGVANLMQIYSSCTGESFAQIEEDFAGKGYGAFKTAVGEAVVETLRPIQDETHRILKDKAYLESVYKMGAEKACTDAWKTLRKVYKKLGFVAR</sequence>
<feature type="binding site" evidence="8">
    <location>
        <begin position="153"/>
        <end position="155"/>
    </location>
    <ligand>
        <name>ATP</name>
        <dbReference type="ChEBI" id="CHEBI:30616"/>
    </ligand>
</feature>
<reference evidence="10" key="1">
    <citation type="submission" date="2020-10" db="EMBL/GenBank/DDBJ databases">
        <authorList>
            <person name="Gilroy R."/>
        </authorList>
    </citation>
    <scope>NUCLEOTIDE SEQUENCE</scope>
    <source>
        <strain evidence="10">ChiBcolR7-354</strain>
    </source>
</reference>
<feature type="binding site" evidence="8">
    <location>
        <position position="192"/>
    </location>
    <ligand>
        <name>ATP</name>
        <dbReference type="ChEBI" id="CHEBI:30616"/>
    </ligand>
</feature>
<evidence type="ECO:0000313" key="11">
    <source>
        <dbReference type="Proteomes" id="UP000824262"/>
    </source>
</evidence>
<comment type="subcellular location">
    <subcellularLocation>
        <location evidence="8">Cytoplasm</location>
    </subcellularLocation>
</comment>
<evidence type="ECO:0000256" key="9">
    <source>
        <dbReference type="RuleBase" id="RU363036"/>
    </source>
</evidence>
<evidence type="ECO:0000256" key="5">
    <source>
        <dbReference type="ARBA" id="ARBA00022917"/>
    </source>
</evidence>
<dbReference type="AlphaFoldDB" id="A0A9D0ZCI2"/>
<comment type="subunit">
    <text evidence="8">Homodimer.</text>
</comment>
<dbReference type="InterPro" id="IPR024109">
    <property type="entry name" value="Trp-tRNA-ligase_bac-type"/>
</dbReference>
<dbReference type="Gene3D" id="3.40.50.620">
    <property type="entry name" value="HUPs"/>
    <property type="match status" value="1"/>
</dbReference>